<dbReference type="Proteomes" id="UP001458880">
    <property type="component" value="Unassembled WGS sequence"/>
</dbReference>
<feature type="compositionally biased region" description="Basic and acidic residues" evidence="1">
    <location>
        <begin position="54"/>
        <end position="77"/>
    </location>
</feature>
<accession>A0AAW1KL44</accession>
<dbReference type="EMBL" id="JASPKY010000214">
    <property type="protein sequence ID" value="KAK9720020.1"/>
    <property type="molecule type" value="Genomic_DNA"/>
</dbReference>
<protein>
    <submittedName>
        <fullName evidence="2">Uncharacterized protein</fullName>
    </submittedName>
</protein>
<organism evidence="2 3">
    <name type="scientific">Popillia japonica</name>
    <name type="common">Japanese beetle</name>
    <dbReference type="NCBI Taxonomy" id="7064"/>
    <lineage>
        <taxon>Eukaryota</taxon>
        <taxon>Metazoa</taxon>
        <taxon>Ecdysozoa</taxon>
        <taxon>Arthropoda</taxon>
        <taxon>Hexapoda</taxon>
        <taxon>Insecta</taxon>
        <taxon>Pterygota</taxon>
        <taxon>Neoptera</taxon>
        <taxon>Endopterygota</taxon>
        <taxon>Coleoptera</taxon>
        <taxon>Polyphaga</taxon>
        <taxon>Scarabaeiformia</taxon>
        <taxon>Scarabaeidae</taxon>
        <taxon>Rutelinae</taxon>
        <taxon>Popillia</taxon>
    </lineage>
</organism>
<comment type="caution">
    <text evidence="2">The sequence shown here is derived from an EMBL/GenBank/DDBJ whole genome shotgun (WGS) entry which is preliminary data.</text>
</comment>
<sequence length="92" mass="10412">MSRSECGQKVAQNLLPCDADLRPWGTRQAGSQDLGQNADKKSRKTYFRVTRTCVRGERGKPVPKRSDHLRAKERDGSIDTPSPLPRRSEMED</sequence>
<dbReference type="AlphaFoldDB" id="A0AAW1KL44"/>
<reference evidence="2 3" key="1">
    <citation type="journal article" date="2024" name="BMC Genomics">
        <title>De novo assembly and annotation of Popillia japonica's genome with initial clues to its potential as an invasive pest.</title>
        <authorList>
            <person name="Cucini C."/>
            <person name="Boschi S."/>
            <person name="Funari R."/>
            <person name="Cardaioli E."/>
            <person name="Iannotti N."/>
            <person name="Marturano G."/>
            <person name="Paoli F."/>
            <person name="Bruttini M."/>
            <person name="Carapelli A."/>
            <person name="Frati F."/>
            <person name="Nardi F."/>
        </authorList>
    </citation>
    <scope>NUCLEOTIDE SEQUENCE [LARGE SCALE GENOMIC DNA]</scope>
    <source>
        <strain evidence="2">DMR45628</strain>
    </source>
</reference>
<evidence type="ECO:0000256" key="1">
    <source>
        <dbReference type="SAM" id="MobiDB-lite"/>
    </source>
</evidence>
<proteinExistence type="predicted"/>
<feature type="region of interest" description="Disordered" evidence="1">
    <location>
        <begin position="17"/>
        <end position="92"/>
    </location>
</feature>
<evidence type="ECO:0000313" key="2">
    <source>
        <dbReference type="EMBL" id="KAK9720020.1"/>
    </source>
</evidence>
<keyword evidence="3" id="KW-1185">Reference proteome</keyword>
<evidence type="ECO:0000313" key="3">
    <source>
        <dbReference type="Proteomes" id="UP001458880"/>
    </source>
</evidence>
<name>A0AAW1KL44_POPJA</name>
<gene>
    <name evidence="2" type="ORF">QE152_g22311</name>
</gene>